<accession>A0A840G499</accession>
<reference evidence="1 2" key="1">
    <citation type="submission" date="2020-08" db="EMBL/GenBank/DDBJ databases">
        <title>Genome sequencing of Purple Non-Sulfur Bacteria from various extreme environments.</title>
        <authorList>
            <person name="Mayer M."/>
        </authorList>
    </citation>
    <scope>NUCLEOTIDE SEQUENCE [LARGE SCALE GENOMIC DNA]</scope>
    <source>
        <strain evidence="1 2">2761</strain>
    </source>
</reference>
<dbReference type="EMBL" id="JACIGE010000001">
    <property type="protein sequence ID" value="MBB4245840.1"/>
    <property type="molecule type" value="Genomic_DNA"/>
</dbReference>
<keyword evidence="2" id="KW-1185">Reference proteome</keyword>
<dbReference type="OrthoDB" id="8681854at2"/>
<evidence type="ECO:0008006" key="3">
    <source>
        <dbReference type="Google" id="ProtNLM"/>
    </source>
</evidence>
<dbReference type="RefSeq" id="WP_153117013.1">
    <property type="nucleotide sequence ID" value="NZ_JACIGE010000001.1"/>
</dbReference>
<protein>
    <recommendedName>
        <fullName evidence="3">TnsA endonuclease N-terminal domain-containing protein</fullName>
    </recommendedName>
</protein>
<proteinExistence type="predicted"/>
<dbReference type="Proteomes" id="UP000587070">
    <property type="component" value="Unassembled WGS sequence"/>
</dbReference>
<evidence type="ECO:0000313" key="2">
    <source>
        <dbReference type="Proteomes" id="UP000587070"/>
    </source>
</evidence>
<organism evidence="1 2">
    <name type="scientific">Rhodocyclus tenuis</name>
    <name type="common">Rhodospirillum tenue</name>
    <dbReference type="NCBI Taxonomy" id="1066"/>
    <lineage>
        <taxon>Bacteria</taxon>
        <taxon>Pseudomonadati</taxon>
        <taxon>Pseudomonadota</taxon>
        <taxon>Betaproteobacteria</taxon>
        <taxon>Rhodocyclales</taxon>
        <taxon>Rhodocyclaceae</taxon>
        <taxon>Rhodocyclus</taxon>
    </lineage>
</organism>
<dbReference type="AlphaFoldDB" id="A0A840G499"/>
<gene>
    <name evidence="1" type="ORF">GGD90_000189</name>
</gene>
<name>A0A840G499_RHOTE</name>
<sequence>MEKSDRKVITRSPSHGVAAVIAGGILNNYVEAESTLESDFIRRAALMPSHPKVFHQPFRLPISPKGYTPDFLLFFDSSGFKAVVETKMSMRIDAKYTELFDDAACFLRERGYIYFVVTEAELRHHGIHTRAKLLTRYAKQQVATSHADKIISIAASYPHGIPVGSLARKAQVPIHLILALVATGKLTTGPLLQTDASAIVNTLNDSKETADEILVRRWLGATPWDQDY</sequence>
<evidence type="ECO:0000313" key="1">
    <source>
        <dbReference type="EMBL" id="MBB4245840.1"/>
    </source>
</evidence>
<comment type="caution">
    <text evidence="1">The sequence shown here is derived from an EMBL/GenBank/DDBJ whole genome shotgun (WGS) entry which is preliminary data.</text>
</comment>